<accession>A0A9W6JBD1</accession>
<dbReference type="Gene3D" id="1.10.760.10">
    <property type="entry name" value="Cytochrome c-like domain"/>
    <property type="match status" value="1"/>
</dbReference>
<dbReference type="GO" id="GO:0046872">
    <property type="term" value="F:metal ion binding"/>
    <property type="evidence" value="ECO:0007669"/>
    <property type="project" value="UniProtKB-KW"/>
</dbReference>
<feature type="compositionally biased region" description="Basic and acidic residues" evidence="5">
    <location>
        <begin position="11"/>
        <end position="29"/>
    </location>
</feature>
<sequence>MTARAGRRSIARSDRAPFHNKTAEREDRMPARLGAAIAASLLLLLSPTLADPSGDPAAVSSTDGEYSDKQGNPTFHIDKDGTVDWYTSVGYIRYTANCMQCHGPDGLGSTFAPSLVDALQNLSYSQFLDTVTNGKKNVSASQDLVMPAFGVNPNVMCYIDAIFIYLRARSDGALGRGQPAKNAPKPAGYSATEDACMG</sequence>
<name>A0A9W6JBD1_9HYPH</name>
<reference evidence="7" key="1">
    <citation type="journal article" date="2014" name="Int. J. Syst. Evol. Microbiol.">
        <title>Complete genome sequence of Corynebacterium casei LMG S-19264T (=DSM 44701T), isolated from a smear-ripened cheese.</title>
        <authorList>
            <consortium name="US DOE Joint Genome Institute (JGI-PGF)"/>
            <person name="Walter F."/>
            <person name="Albersmeier A."/>
            <person name="Kalinowski J."/>
            <person name="Ruckert C."/>
        </authorList>
    </citation>
    <scope>NUCLEOTIDE SEQUENCE</scope>
    <source>
        <strain evidence="7">VKM B-2484</strain>
    </source>
</reference>
<feature type="region of interest" description="Disordered" evidence="5">
    <location>
        <begin position="175"/>
        <end position="198"/>
    </location>
</feature>
<feature type="region of interest" description="Disordered" evidence="5">
    <location>
        <begin position="53"/>
        <end position="73"/>
    </location>
</feature>
<keyword evidence="8" id="KW-1185">Reference proteome</keyword>
<keyword evidence="3 4" id="KW-0408">Iron</keyword>
<evidence type="ECO:0000259" key="6">
    <source>
        <dbReference type="PROSITE" id="PS51007"/>
    </source>
</evidence>
<evidence type="ECO:0000256" key="4">
    <source>
        <dbReference type="PROSITE-ProRule" id="PRU00433"/>
    </source>
</evidence>
<feature type="domain" description="Cytochrome c" evidence="6">
    <location>
        <begin position="66"/>
        <end position="170"/>
    </location>
</feature>
<comment type="caution">
    <text evidence="7">The sequence shown here is derived from an EMBL/GenBank/DDBJ whole genome shotgun (WGS) entry which is preliminary data.</text>
</comment>
<feature type="compositionally biased region" description="Polar residues" evidence="5">
    <location>
        <begin position="59"/>
        <end position="73"/>
    </location>
</feature>
<dbReference type="SUPFAM" id="SSF46626">
    <property type="entry name" value="Cytochrome c"/>
    <property type="match status" value="1"/>
</dbReference>
<evidence type="ECO:0000256" key="5">
    <source>
        <dbReference type="SAM" id="MobiDB-lite"/>
    </source>
</evidence>
<evidence type="ECO:0000256" key="3">
    <source>
        <dbReference type="ARBA" id="ARBA00023004"/>
    </source>
</evidence>
<dbReference type="InterPro" id="IPR036909">
    <property type="entry name" value="Cyt_c-like_dom_sf"/>
</dbReference>
<dbReference type="InterPro" id="IPR009056">
    <property type="entry name" value="Cyt_c-like_dom"/>
</dbReference>
<evidence type="ECO:0000256" key="1">
    <source>
        <dbReference type="ARBA" id="ARBA00022617"/>
    </source>
</evidence>
<keyword evidence="1 4" id="KW-0349">Heme</keyword>
<proteinExistence type="predicted"/>
<feature type="region of interest" description="Disordered" evidence="5">
    <location>
        <begin position="1"/>
        <end position="29"/>
    </location>
</feature>
<protein>
    <submittedName>
        <fullName evidence="7">C-type cytochrome, methanol metabolism-related</fullName>
    </submittedName>
</protein>
<dbReference type="InterPro" id="IPR022411">
    <property type="entry name" value="C-typ_cyt_methanol_metab-rel"/>
</dbReference>
<dbReference type="Proteomes" id="UP001143370">
    <property type="component" value="Unassembled WGS sequence"/>
</dbReference>
<evidence type="ECO:0000313" key="7">
    <source>
        <dbReference type="EMBL" id="GLK74132.1"/>
    </source>
</evidence>
<gene>
    <name evidence="7" type="ORF">GCM10017643_42500</name>
</gene>
<dbReference type="Pfam" id="PF13442">
    <property type="entry name" value="Cytochrome_CBB3"/>
    <property type="match status" value="1"/>
</dbReference>
<evidence type="ECO:0000256" key="2">
    <source>
        <dbReference type="ARBA" id="ARBA00022723"/>
    </source>
</evidence>
<dbReference type="NCBIfam" id="TIGR03874">
    <property type="entry name" value="4cys_cytochr"/>
    <property type="match status" value="1"/>
</dbReference>
<organism evidence="7 8">
    <name type="scientific">Ancylobacter dichloromethanicus</name>
    <dbReference type="NCBI Taxonomy" id="518825"/>
    <lineage>
        <taxon>Bacteria</taxon>
        <taxon>Pseudomonadati</taxon>
        <taxon>Pseudomonadota</taxon>
        <taxon>Alphaproteobacteria</taxon>
        <taxon>Hyphomicrobiales</taxon>
        <taxon>Xanthobacteraceae</taxon>
        <taxon>Ancylobacter</taxon>
    </lineage>
</organism>
<dbReference type="GO" id="GO:0020037">
    <property type="term" value="F:heme binding"/>
    <property type="evidence" value="ECO:0007669"/>
    <property type="project" value="InterPro"/>
</dbReference>
<keyword evidence="2 4" id="KW-0479">Metal-binding</keyword>
<dbReference type="GO" id="GO:0009055">
    <property type="term" value="F:electron transfer activity"/>
    <property type="evidence" value="ECO:0007669"/>
    <property type="project" value="InterPro"/>
</dbReference>
<feature type="compositionally biased region" description="Basic residues" evidence="5">
    <location>
        <begin position="1"/>
        <end position="10"/>
    </location>
</feature>
<evidence type="ECO:0000313" key="8">
    <source>
        <dbReference type="Proteomes" id="UP001143370"/>
    </source>
</evidence>
<dbReference type="AlphaFoldDB" id="A0A9W6JBD1"/>
<dbReference type="PROSITE" id="PS51007">
    <property type="entry name" value="CYTC"/>
    <property type="match status" value="1"/>
</dbReference>
<reference evidence="7" key="2">
    <citation type="submission" date="2023-01" db="EMBL/GenBank/DDBJ databases">
        <authorList>
            <person name="Sun Q."/>
            <person name="Evtushenko L."/>
        </authorList>
    </citation>
    <scope>NUCLEOTIDE SEQUENCE</scope>
    <source>
        <strain evidence="7">VKM B-2484</strain>
    </source>
</reference>
<dbReference type="EMBL" id="BSFJ01000035">
    <property type="protein sequence ID" value="GLK74132.1"/>
    <property type="molecule type" value="Genomic_DNA"/>
</dbReference>